<comment type="caution">
    <text evidence="1">The sequence shown here is derived from an EMBL/GenBank/DDBJ whole genome shotgun (WGS) entry which is preliminary data.</text>
</comment>
<keyword evidence="2" id="KW-1185">Reference proteome</keyword>
<dbReference type="Pfam" id="PF02622">
    <property type="entry name" value="DUF179"/>
    <property type="match status" value="1"/>
</dbReference>
<dbReference type="PANTHER" id="PTHR31984:SF17">
    <property type="entry name" value="TRANSCRIPTIONAL REGULATOR"/>
    <property type="match status" value="1"/>
</dbReference>
<reference evidence="1 2" key="1">
    <citation type="submission" date="2019-01" db="EMBL/GenBank/DDBJ databases">
        <authorList>
            <person name="Chen W.-M."/>
        </authorList>
    </citation>
    <scope>NUCLEOTIDE SEQUENCE [LARGE SCALE GENOMIC DNA]</scope>
    <source>
        <strain evidence="1 2">FSY-15</strain>
    </source>
</reference>
<sequence>MAFKRNVPLQAGTLLVAEPYLGDLSFHRKVVLICEHSASHTFGLILNQKHDTILEPFLEGQSLEDIPLFSGGPVDPSILQFLHKRPDLISGGVRIVDDLYWAGDFNEAIDAIVNEKINFDEIKFFIGYSGWDGGQLEREIDSNSWHLAKVQPKYVFDTPFADLWRQVLQDLGGDYRVLATYPDDPSLN</sequence>
<dbReference type="InterPro" id="IPR003774">
    <property type="entry name" value="AlgH-like"/>
</dbReference>
<proteinExistence type="predicted"/>
<dbReference type="RefSeq" id="WP_127804350.1">
    <property type="nucleotide sequence ID" value="NZ_SACY01000003.1"/>
</dbReference>
<organism evidence="1 2">
    <name type="scientific">Sandaracinomonas limnophila</name>
    <dbReference type="NCBI Taxonomy" id="1862386"/>
    <lineage>
        <taxon>Bacteria</taxon>
        <taxon>Pseudomonadati</taxon>
        <taxon>Bacteroidota</taxon>
        <taxon>Cytophagia</taxon>
        <taxon>Cytophagales</taxon>
        <taxon>Flectobacillaceae</taxon>
        <taxon>Sandaracinomonas</taxon>
    </lineage>
</organism>
<gene>
    <name evidence="1" type="ORF">EOJ36_08580</name>
</gene>
<evidence type="ECO:0000313" key="1">
    <source>
        <dbReference type="EMBL" id="RVU25051.1"/>
    </source>
</evidence>
<dbReference type="AlphaFoldDB" id="A0A437PS20"/>
<dbReference type="SUPFAM" id="SSF143456">
    <property type="entry name" value="VC0467-like"/>
    <property type="match status" value="1"/>
</dbReference>
<evidence type="ECO:0000313" key="2">
    <source>
        <dbReference type="Proteomes" id="UP000282832"/>
    </source>
</evidence>
<dbReference type="Gene3D" id="3.40.1740.10">
    <property type="entry name" value="VC0467-like"/>
    <property type="match status" value="1"/>
</dbReference>
<dbReference type="PANTHER" id="PTHR31984">
    <property type="entry name" value="TRANSPORTER, PUTATIVE (DUF179)-RELATED"/>
    <property type="match status" value="1"/>
</dbReference>
<accession>A0A437PS20</accession>
<dbReference type="EMBL" id="SACY01000003">
    <property type="protein sequence ID" value="RVU25051.1"/>
    <property type="molecule type" value="Genomic_DNA"/>
</dbReference>
<dbReference type="OrthoDB" id="9807486at2"/>
<protein>
    <submittedName>
        <fullName evidence="1">YqgE/AlgH family protein</fullName>
    </submittedName>
</protein>
<name>A0A437PS20_9BACT</name>
<dbReference type="Proteomes" id="UP000282832">
    <property type="component" value="Unassembled WGS sequence"/>
</dbReference>